<protein>
    <submittedName>
        <fullName evidence="1">Uncharacterized protein</fullName>
    </submittedName>
</protein>
<proteinExistence type="predicted"/>
<dbReference type="EMBL" id="GGEC01005869">
    <property type="protein sequence ID" value="MBW86352.1"/>
    <property type="molecule type" value="Transcribed_RNA"/>
</dbReference>
<evidence type="ECO:0000313" key="1">
    <source>
        <dbReference type="EMBL" id="MBW86352.1"/>
    </source>
</evidence>
<reference evidence="1" key="1">
    <citation type="submission" date="2018-02" db="EMBL/GenBank/DDBJ databases">
        <title>Rhizophora mucronata_Transcriptome.</title>
        <authorList>
            <person name="Meera S.P."/>
            <person name="Sreeshan A."/>
            <person name="Augustine A."/>
        </authorList>
    </citation>
    <scope>NUCLEOTIDE SEQUENCE</scope>
    <source>
        <tissue evidence="1">Leaf</tissue>
    </source>
</reference>
<accession>A0A2P2IYQ8</accession>
<name>A0A2P2IYQ8_RHIMU</name>
<sequence length="37" mass="4247">MILQHFSFELSPSYTHAPHTVMILEPQHGAQMIINQV</sequence>
<dbReference type="AlphaFoldDB" id="A0A2P2IYQ8"/>
<organism evidence="1">
    <name type="scientific">Rhizophora mucronata</name>
    <name type="common">Asiatic mangrove</name>
    <dbReference type="NCBI Taxonomy" id="61149"/>
    <lineage>
        <taxon>Eukaryota</taxon>
        <taxon>Viridiplantae</taxon>
        <taxon>Streptophyta</taxon>
        <taxon>Embryophyta</taxon>
        <taxon>Tracheophyta</taxon>
        <taxon>Spermatophyta</taxon>
        <taxon>Magnoliopsida</taxon>
        <taxon>eudicotyledons</taxon>
        <taxon>Gunneridae</taxon>
        <taxon>Pentapetalae</taxon>
        <taxon>rosids</taxon>
        <taxon>fabids</taxon>
        <taxon>Malpighiales</taxon>
        <taxon>Rhizophoraceae</taxon>
        <taxon>Rhizophora</taxon>
    </lineage>
</organism>